<dbReference type="AlphaFoldDB" id="A0A7T3F7L4"/>
<dbReference type="RefSeq" id="WP_165590093.1">
    <property type="nucleotide sequence ID" value="NZ_CP065738.1"/>
</dbReference>
<dbReference type="GeneID" id="61263093"/>
<sequence>MDSSEQQHRSQQESEGTEQATPSPTAGEPTAEQEEQVGEDYRYPPEVTDVPMHTVLI</sequence>
<evidence type="ECO:0000313" key="2">
    <source>
        <dbReference type="EMBL" id="QPT53023.1"/>
    </source>
</evidence>
<evidence type="ECO:0000256" key="1">
    <source>
        <dbReference type="SAM" id="MobiDB-lite"/>
    </source>
</evidence>
<feature type="region of interest" description="Disordered" evidence="1">
    <location>
        <begin position="1"/>
        <end position="57"/>
    </location>
</feature>
<dbReference type="EMBL" id="CP065738">
    <property type="protein sequence ID" value="QPT53023.1"/>
    <property type="molecule type" value="Genomic_DNA"/>
</dbReference>
<accession>A0A7T3F7L4</accession>
<proteinExistence type="predicted"/>
<name>A0A7T3F7L4_9MICC</name>
<reference evidence="2 3" key="1">
    <citation type="submission" date="2020-12" db="EMBL/GenBank/DDBJ databases">
        <title>FDA dAtabase for Regulatory Grade micrObial Sequences (FDA-ARGOS): Supporting development and validation of Infectious Disease Dx tests.</title>
        <authorList>
            <person name="Sproer C."/>
            <person name="Gronow S."/>
            <person name="Severitt S."/>
            <person name="Schroder I."/>
            <person name="Tallon L."/>
            <person name="Sadzewicz L."/>
            <person name="Zhao X."/>
            <person name="Boylan J."/>
            <person name="Ott S."/>
            <person name="Bowen H."/>
            <person name="Vavikolanu K."/>
            <person name="Mehta A."/>
            <person name="Aluvathingal J."/>
            <person name="Nadendla S."/>
            <person name="Lowell S."/>
            <person name="Myers T."/>
            <person name="Yan Y."/>
            <person name="Sichtig H."/>
        </authorList>
    </citation>
    <scope>NUCLEOTIDE SEQUENCE [LARGE SCALE GENOMIC DNA]</scope>
    <source>
        <strain evidence="2 3">FDAARGOS_864</strain>
    </source>
</reference>
<organism evidence="2 3">
    <name type="scientific">Rothia kristinae</name>
    <dbReference type="NCBI Taxonomy" id="37923"/>
    <lineage>
        <taxon>Bacteria</taxon>
        <taxon>Bacillati</taxon>
        <taxon>Actinomycetota</taxon>
        <taxon>Actinomycetes</taxon>
        <taxon>Micrococcales</taxon>
        <taxon>Micrococcaceae</taxon>
        <taxon>Rothia</taxon>
    </lineage>
</organism>
<feature type="compositionally biased region" description="Basic and acidic residues" evidence="1">
    <location>
        <begin position="1"/>
        <end position="12"/>
    </location>
</feature>
<gene>
    <name evidence="2" type="ORF">I6G21_06825</name>
</gene>
<protein>
    <submittedName>
        <fullName evidence="2">Uncharacterized protein</fullName>
    </submittedName>
</protein>
<evidence type="ECO:0000313" key="3">
    <source>
        <dbReference type="Proteomes" id="UP000594975"/>
    </source>
</evidence>
<dbReference type="Proteomes" id="UP000594975">
    <property type="component" value="Chromosome"/>
</dbReference>
<dbReference type="KEGG" id="rkr:I6G21_06825"/>